<proteinExistence type="predicted"/>
<protein>
    <submittedName>
        <fullName evidence="1">Uncharacterized protein</fullName>
    </submittedName>
</protein>
<dbReference type="Proteomes" id="UP000199187">
    <property type="component" value="Unassembled WGS sequence"/>
</dbReference>
<organism evidence="1 2">
    <name type="scientific">Kosakonia arachidis</name>
    <dbReference type="NCBI Taxonomy" id="551989"/>
    <lineage>
        <taxon>Bacteria</taxon>
        <taxon>Pseudomonadati</taxon>
        <taxon>Pseudomonadota</taxon>
        <taxon>Gammaproteobacteria</taxon>
        <taxon>Enterobacterales</taxon>
        <taxon>Enterobacteriaceae</taxon>
        <taxon>Kosakonia</taxon>
    </lineage>
</organism>
<dbReference type="EMBL" id="FPAU01000001">
    <property type="protein sequence ID" value="SFT47907.1"/>
    <property type="molecule type" value="Genomic_DNA"/>
</dbReference>
<gene>
    <name evidence="1" type="ORF">SAMN05192562_101440</name>
</gene>
<evidence type="ECO:0000313" key="2">
    <source>
        <dbReference type="Proteomes" id="UP000199187"/>
    </source>
</evidence>
<name>A0A1I6YC01_9ENTR</name>
<keyword evidence="2" id="KW-1185">Reference proteome</keyword>
<evidence type="ECO:0000313" key="1">
    <source>
        <dbReference type="EMBL" id="SFT47907.1"/>
    </source>
</evidence>
<reference evidence="2" key="1">
    <citation type="submission" date="2016-10" db="EMBL/GenBank/DDBJ databases">
        <authorList>
            <person name="Varghese N."/>
            <person name="Submissions S."/>
        </authorList>
    </citation>
    <scope>NUCLEOTIDE SEQUENCE [LARGE SCALE GENOMIC DNA]</scope>
    <source>
        <strain evidence="2">Ah-143</strain>
    </source>
</reference>
<sequence length="60" mass="7146">MFELNLWIKKQSVYYGQSGSMIKLFPEGSLFRNLNYDRHAKLNRFSKIITINQRAMTMLC</sequence>
<dbReference type="AlphaFoldDB" id="A0A1I6YC01"/>
<accession>A0A1I6YC01</accession>